<keyword evidence="6 10" id="KW-0418">Kinase</keyword>
<dbReference type="EMBL" id="CBTK010000270">
    <property type="protein sequence ID" value="CDH46643.1"/>
    <property type="molecule type" value="Genomic_DNA"/>
</dbReference>
<dbReference type="InterPro" id="IPR036554">
    <property type="entry name" value="GHMP_kinase_C_sf"/>
</dbReference>
<dbReference type="GO" id="GO:0005524">
    <property type="term" value="F:ATP binding"/>
    <property type="evidence" value="ECO:0007669"/>
    <property type="project" value="UniProtKB-UniRule"/>
</dbReference>
<dbReference type="GO" id="GO:0016114">
    <property type="term" value="P:terpenoid biosynthetic process"/>
    <property type="evidence" value="ECO:0007669"/>
    <property type="project" value="UniProtKB-UniRule"/>
</dbReference>
<dbReference type="GO" id="GO:0050515">
    <property type="term" value="F:4-(cytidine 5'-diphospho)-2-C-methyl-D-erythritol kinase activity"/>
    <property type="evidence" value="ECO:0007669"/>
    <property type="project" value="UniProtKB-UniRule"/>
</dbReference>
<dbReference type="OrthoDB" id="9809438at2"/>
<dbReference type="InterPro" id="IPR004424">
    <property type="entry name" value="IspE"/>
</dbReference>
<dbReference type="Pfam" id="PF08544">
    <property type="entry name" value="GHMP_kinases_C"/>
    <property type="match status" value="1"/>
</dbReference>
<organism evidence="13 14">
    <name type="scientific">Candidatus Contendobacter odensis Run_B_J11</name>
    <dbReference type="NCBI Taxonomy" id="1400861"/>
    <lineage>
        <taxon>Bacteria</taxon>
        <taxon>Pseudomonadati</taxon>
        <taxon>Pseudomonadota</taxon>
        <taxon>Gammaproteobacteria</taxon>
        <taxon>Candidatus Competibacteraceae</taxon>
        <taxon>Candidatus Contendibacter</taxon>
    </lineage>
</organism>
<feature type="binding site" evidence="10">
    <location>
        <begin position="100"/>
        <end position="110"/>
    </location>
    <ligand>
        <name>ATP</name>
        <dbReference type="ChEBI" id="CHEBI:30616"/>
    </ligand>
</feature>
<dbReference type="NCBIfam" id="TIGR00154">
    <property type="entry name" value="ispE"/>
    <property type="match status" value="1"/>
</dbReference>
<evidence type="ECO:0000256" key="4">
    <source>
        <dbReference type="ARBA" id="ARBA00022679"/>
    </source>
</evidence>
<keyword evidence="14" id="KW-1185">Reference proteome</keyword>
<evidence type="ECO:0000313" key="14">
    <source>
        <dbReference type="Proteomes" id="UP000019184"/>
    </source>
</evidence>
<keyword evidence="8 10" id="KW-0414">Isoprene biosynthesis</keyword>
<dbReference type="EC" id="2.7.1.148" evidence="2 10"/>
<keyword evidence="7 10" id="KW-0067">ATP-binding</keyword>
<evidence type="ECO:0000256" key="3">
    <source>
        <dbReference type="ARBA" id="ARBA00017473"/>
    </source>
</evidence>
<feature type="domain" description="GHMP kinase C-terminal" evidence="12">
    <location>
        <begin position="209"/>
        <end position="267"/>
    </location>
</feature>
<evidence type="ECO:0000256" key="10">
    <source>
        <dbReference type="HAMAP-Rule" id="MF_00061"/>
    </source>
</evidence>
<evidence type="ECO:0000259" key="12">
    <source>
        <dbReference type="Pfam" id="PF08544"/>
    </source>
</evidence>
<dbReference type="RefSeq" id="WP_034435338.1">
    <property type="nucleotide sequence ID" value="NZ_CBTK010000270.1"/>
</dbReference>
<dbReference type="Pfam" id="PF00288">
    <property type="entry name" value="GHMP_kinases_N"/>
    <property type="match status" value="1"/>
</dbReference>
<evidence type="ECO:0000256" key="5">
    <source>
        <dbReference type="ARBA" id="ARBA00022741"/>
    </source>
</evidence>
<evidence type="ECO:0000256" key="2">
    <source>
        <dbReference type="ARBA" id="ARBA00012052"/>
    </source>
</evidence>
<comment type="function">
    <text evidence="10">Catalyzes the phosphorylation of the position 2 hydroxy group of 4-diphosphocytidyl-2C-methyl-D-erythritol.</text>
</comment>
<name>A0A7U7J5M8_9GAMM</name>
<dbReference type="InterPro" id="IPR006204">
    <property type="entry name" value="GHMP_kinase_N_dom"/>
</dbReference>
<dbReference type="UniPathway" id="UPA00056">
    <property type="reaction ID" value="UER00094"/>
</dbReference>
<dbReference type="InterPro" id="IPR013750">
    <property type="entry name" value="GHMP_kinase_C_dom"/>
</dbReference>
<protein>
    <recommendedName>
        <fullName evidence="3 10">4-diphosphocytidyl-2-C-methyl-D-erythritol kinase</fullName>
        <shortName evidence="10">CMK</shortName>
        <ecNumber evidence="2 10">2.7.1.148</ecNumber>
    </recommendedName>
    <alternativeName>
        <fullName evidence="9 10">4-(cytidine-5'-diphospho)-2-C-methyl-D-erythritol kinase</fullName>
    </alternativeName>
</protein>
<evidence type="ECO:0000313" key="13">
    <source>
        <dbReference type="EMBL" id="CDH46643.1"/>
    </source>
</evidence>
<dbReference type="GO" id="GO:0019288">
    <property type="term" value="P:isopentenyl diphosphate biosynthetic process, methylerythritol 4-phosphate pathway"/>
    <property type="evidence" value="ECO:0007669"/>
    <property type="project" value="UniProtKB-UniRule"/>
</dbReference>
<reference evidence="13 14" key="1">
    <citation type="journal article" date="2014" name="ISME J.">
        <title>Candidatus Competibacter-lineage genomes retrieved from metagenomes reveal functional metabolic diversity.</title>
        <authorList>
            <person name="McIlroy S.J."/>
            <person name="Albertsen M."/>
            <person name="Andresen E.K."/>
            <person name="Saunders A.M."/>
            <person name="Kristiansen R."/>
            <person name="Stokholm-Bjerregaard M."/>
            <person name="Nielsen K.L."/>
            <person name="Nielsen P.H."/>
        </authorList>
    </citation>
    <scope>NUCLEOTIDE SEQUENCE [LARGE SCALE GENOMIC DNA]</scope>
    <source>
        <strain evidence="13 14">Run_B_J11</strain>
    </source>
</reference>
<evidence type="ECO:0000256" key="9">
    <source>
        <dbReference type="ARBA" id="ARBA00032554"/>
    </source>
</evidence>
<evidence type="ECO:0000256" key="6">
    <source>
        <dbReference type="ARBA" id="ARBA00022777"/>
    </source>
</evidence>
<keyword evidence="4 10" id="KW-0808">Transferase</keyword>
<dbReference type="InterPro" id="IPR014721">
    <property type="entry name" value="Ribsml_uS5_D2-typ_fold_subgr"/>
</dbReference>
<evidence type="ECO:0000256" key="8">
    <source>
        <dbReference type="ARBA" id="ARBA00023229"/>
    </source>
</evidence>
<dbReference type="Proteomes" id="UP000019184">
    <property type="component" value="Unassembled WGS sequence"/>
</dbReference>
<feature type="active site" evidence="10">
    <location>
        <position position="142"/>
    </location>
</feature>
<gene>
    <name evidence="10 13" type="primary">ispE</name>
    <name evidence="13" type="ORF">BN874_540029</name>
</gene>
<feature type="active site" evidence="10">
    <location>
        <position position="17"/>
    </location>
</feature>
<comment type="pathway">
    <text evidence="10">Isoprenoid biosynthesis; isopentenyl diphosphate biosynthesis via DXP pathway; isopentenyl diphosphate from 1-deoxy-D-xylulose 5-phosphate: step 3/6.</text>
</comment>
<dbReference type="PANTHER" id="PTHR43527">
    <property type="entry name" value="4-DIPHOSPHOCYTIDYL-2-C-METHYL-D-ERYTHRITOL KINASE, CHLOROPLASTIC"/>
    <property type="match status" value="1"/>
</dbReference>
<dbReference type="HAMAP" id="MF_00061">
    <property type="entry name" value="IspE"/>
    <property type="match status" value="1"/>
</dbReference>
<comment type="catalytic activity">
    <reaction evidence="10">
        <text>4-CDP-2-C-methyl-D-erythritol + ATP = 4-CDP-2-C-methyl-D-erythritol 2-phosphate + ADP + H(+)</text>
        <dbReference type="Rhea" id="RHEA:18437"/>
        <dbReference type="ChEBI" id="CHEBI:15378"/>
        <dbReference type="ChEBI" id="CHEBI:30616"/>
        <dbReference type="ChEBI" id="CHEBI:57823"/>
        <dbReference type="ChEBI" id="CHEBI:57919"/>
        <dbReference type="ChEBI" id="CHEBI:456216"/>
        <dbReference type="EC" id="2.7.1.148"/>
    </reaction>
</comment>
<dbReference type="SUPFAM" id="SSF55060">
    <property type="entry name" value="GHMP Kinase, C-terminal domain"/>
    <property type="match status" value="1"/>
</dbReference>
<dbReference type="SUPFAM" id="SSF54211">
    <property type="entry name" value="Ribosomal protein S5 domain 2-like"/>
    <property type="match status" value="1"/>
</dbReference>
<keyword evidence="5 10" id="KW-0547">Nucleotide-binding</keyword>
<evidence type="ECO:0000259" key="11">
    <source>
        <dbReference type="Pfam" id="PF00288"/>
    </source>
</evidence>
<sequence>MEFVSRPDPAAWPAPAKLNLMLRIVGRRADGYHRLQTVFQFLDCGDWLWFEPRPDGAIIRASAIPGIPMDNDLTLRAARLLQQTTGISQGATIRIIKQLPLGSGLGGGSSDAATTLIALNHRWQTGLTLTELAALGLALGADVPVFVHGQAAWAEGVGEKLTPVQLDEAWFVVLTPACQVATGAVFNDPELTRNSPIITMADFVTGAGGNDCEDVVYRRYPEVAAAATWLAQFGAARLTGTGACVFAAFKDEASAKQVLAELPSGWKGFMARGCNRSPLHDYLARQPDVVC</sequence>
<evidence type="ECO:0000256" key="7">
    <source>
        <dbReference type="ARBA" id="ARBA00022840"/>
    </source>
</evidence>
<evidence type="ECO:0000256" key="1">
    <source>
        <dbReference type="ARBA" id="ARBA00009684"/>
    </source>
</evidence>
<proteinExistence type="inferred from homology"/>
<dbReference type="PIRSF" id="PIRSF010376">
    <property type="entry name" value="IspE"/>
    <property type="match status" value="1"/>
</dbReference>
<dbReference type="Gene3D" id="3.30.230.10">
    <property type="match status" value="1"/>
</dbReference>
<comment type="caution">
    <text evidence="13">The sequence shown here is derived from an EMBL/GenBank/DDBJ whole genome shotgun (WGS) entry which is preliminary data.</text>
</comment>
<dbReference type="PANTHER" id="PTHR43527:SF2">
    <property type="entry name" value="4-DIPHOSPHOCYTIDYL-2-C-METHYL-D-ERYTHRITOL KINASE, CHLOROPLASTIC"/>
    <property type="match status" value="1"/>
</dbReference>
<accession>A0A7U7J5M8</accession>
<dbReference type="AlphaFoldDB" id="A0A7U7J5M8"/>
<comment type="similarity">
    <text evidence="1 10">Belongs to the GHMP kinase family. IspE subfamily.</text>
</comment>
<feature type="domain" description="GHMP kinase N-terminal" evidence="11">
    <location>
        <begin position="73"/>
        <end position="150"/>
    </location>
</feature>
<dbReference type="InterPro" id="IPR020568">
    <property type="entry name" value="Ribosomal_Su5_D2-typ_SF"/>
</dbReference>
<dbReference type="Gene3D" id="3.30.70.890">
    <property type="entry name" value="GHMP kinase, C-terminal domain"/>
    <property type="match status" value="1"/>
</dbReference>